<dbReference type="EMBL" id="UYJE01005532">
    <property type="protein sequence ID" value="VDI38061.1"/>
    <property type="molecule type" value="Genomic_DNA"/>
</dbReference>
<dbReference type="OrthoDB" id="6137837at2759"/>
<name>A0A8B6ERK7_MYTGA</name>
<dbReference type="AlphaFoldDB" id="A0A8B6ERK7"/>
<protein>
    <submittedName>
        <fullName evidence="2">Uncharacterized protein</fullName>
    </submittedName>
</protein>
<proteinExistence type="predicted"/>
<gene>
    <name evidence="2" type="ORF">MGAL_10B005721</name>
</gene>
<feature type="non-terminal residue" evidence="2">
    <location>
        <position position="142"/>
    </location>
</feature>
<feature type="region of interest" description="Disordered" evidence="1">
    <location>
        <begin position="116"/>
        <end position="142"/>
    </location>
</feature>
<comment type="caution">
    <text evidence="2">The sequence shown here is derived from an EMBL/GenBank/DDBJ whole genome shotgun (WGS) entry which is preliminary data.</text>
</comment>
<accession>A0A8B6ERK7</accession>
<organism evidence="2 3">
    <name type="scientific">Mytilus galloprovincialis</name>
    <name type="common">Mediterranean mussel</name>
    <dbReference type="NCBI Taxonomy" id="29158"/>
    <lineage>
        <taxon>Eukaryota</taxon>
        <taxon>Metazoa</taxon>
        <taxon>Spiralia</taxon>
        <taxon>Lophotrochozoa</taxon>
        <taxon>Mollusca</taxon>
        <taxon>Bivalvia</taxon>
        <taxon>Autobranchia</taxon>
        <taxon>Pteriomorphia</taxon>
        <taxon>Mytilida</taxon>
        <taxon>Mytiloidea</taxon>
        <taxon>Mytilidae</taxon>
        <taxon>Mytilinae</taxon>
        <taxon>Mytilus</taxon>
    </lineage>
</organism>
<dbReference type="Proteomes" id="UP000596742">
    <property type="component" value="Unassembled WGS sequence"/>
</dbReference>
<evidence type="ECO:0000256" key="1">
    <source>
        <dbReference type="SAM" id="MobiDB-lite"/>
    </source>
</evidence>
<evidence type="ECO:0000313" key="2">
    <source>
        <dbReference type="EMBL" id="VDI38061.1"/>
    </source>
</evidence>
<sequence>MSESGQNVKKKNTDECLVCSKPPYQSKKISSRLLDFSIKDLLLKYGGISKDKGVICRNCERRLETLHKKTVEFYDECQSAARKDDFTTPVVCNKRLPTSPLVGFHPKRASLEINEDFQQPSQHASSENMFVDLSSNAEPSNK</sequence>
<keyword evidence="3" id="KW-1185">Reference proteome</keyword>
<evidence type="ECO:0000313" key="3">
    <source>
        <dbReference type="Proteomes" id="UP000596742"/>
    </source>
</evidence>
<reference evidence="2" key="1">
    <citation type="submission" date="2018-11" db="EMBL/GenBank/DDBJ databases">
        <authorList>
            <person name="Alioto T."/>
            <person name="Alioto T."/>
        </authorList>
    </citation>
    <scope>NUCLEOTIDE SEQUENCE</scope>
</reference>